<dbReference type="EMBL" id="VZUL01000002">
    <property type="protein sequence ID" value="KAB1089331.1"/>
    <property type="molecule type" value="Genomic_DNA"/>
</dbReference>
<organism evidence="2 3">
    <name type="scientific">Neorhizobium galegae</name>
    <name type="common">Rhizobium galegae</name>
    <dbReference type="NCBI Taxonomy" id="399"/>
    <lineage>
        <taxon>Bacteria</taxon>
        <taxon>Pseudomonadati</taxon>
        <taxon>Pseudomonadota</taxon>
        <taxon>Alphaproteobacteria</taxon>
        <taxon>Hyphomicrobiales</taxon>
        <taxon>Rhizobiaceae</taxon>
        <taxon>Rhizobium/Agrobacterium group</taxon>
        <taxon>Neorhizobium</taxon>
    </lineage>
</organism>
<dbReference type="SUPFAM" id="SSF63829">
    <property type="entry name" value="Calcium-dependent phosphotriesterase"/>
    <property type="match status" value="1"/>
</dbReference>
<dbReference type="AlphaFoldDB" id="A0A6A1TWQ9"/>
<dbReference type="Pfam" id="PF08450">
    <property type="entry name" value="SGL"/>
    <property type="match status" value="1"/>
</dbReference>
<dbReference type="Proteomes" id="UP000386575">
    <property type="component" value="Unassembled WGS sequence"/>
</dbReference>
<accession>A0A6A1TWQ9</accession>
<dbReference type="InterPro" id="IPR013658">
    <property type="entry name" value="SGL"/>
</dbReference>
<comment type="caution">
    <text evidence="2">The sequence shown here is derived from an EMBL/GenBank/DDBJ whole genome shotgun (WGS) entry which is preliminary data.</text>
</comment>
<dbReference type="PANTHER" id="PTHR47572:SF5">
    <property type="entry name" value="BLR2277 PROTEIN"/>
    <property type="match status" value="1"/>
</dbReference>
<sequence length="293" mass="31234">MTNTCIVLGLDQPEGPAFRSDGQLLFVEMGDDRVCVSSVVDGKRREVVRPGGRPTGLAVDGDDCLWVAGGSGNSLVKLSPDGRELLRIAGDDQGSFLFPNDLAFGPDGLLYMTDSGMLPHEFITGLSIRPDFFTADYAGSVFQIDPRQGRVLARIDQGLRFTNGIAFGPDGGLFVAETLSGWIFRYALDGRAQREPFSQTLTSVNNVRFRGPDGMAFDADGLLYCALYGCGEISVSATDGSIVQRLPSNGALPTNLAFVPGESAIVVTEVENGALERIPVGAEGLALHQPTWV</sequence>
<protein>
    <submittedName>
        <fullName evidence="2">SMP-30/gluconolactonase/LRE family protein</fullName>
    </submittedName>
</protein>
<evidence type="ECO:0000313" key="2">
    <source>
        <dbReference type="EMBL" id="KAB1089331.1"/>
    </source>
</evidence>
<dbReference type="PANTHER" id="PTHR47572">
    <property type="entry name" value="LIPOPROTEIN-RELATED"/>
    <property type="match status" value="1"/>
</dbReference>
<gene>
    <name evidence="2" type="ORF">F4V91_02335</name>
</gene>
<dbReference type="InterPro" id="IPR011042">
    <property type="entry name" value="6-blade_b-propeller_TolB-like"/>
</dbReference>
<proteinExistence type="predicted"/>
<evidence type="ECO:0000259" key="1">
    <source>
        <dbReference type="Pfam" id="PF08450"/>
    </source>
</evidence>
<feature type="domain" description="SMP-30/Gluconolactonase/LRE-like region" evidence="1">
    <location>
        <begin position="13"/>
        <end position="262"/>
    </location>
</feature>
<dbReference type="InterPro" id="IPR051262">
    <property type="entry name" value="SMP-30/CGR1_Lactonase"/>
</dbReference>
<reference evidence="2 3" key="1">
    <citation type="submission" date="2019-09" db="EMBL/GenBank/DDBJ databases">
        <title>Genome sequencing of Ng87 strain.</title>
        <authorList>
            <person name="Karasev E.S."/>
            <person name="Andronov E."/>
        </authorList>
    </citation>
    <scope>NUCLEOTIDE SEQUENCE [LARGE SCALE GENOMIC DNA]</scope>
    <source>
        <strain evidence="2 3">Ng87</strain>
    </source>
</reference>
<name>A0A6A1TWQ9_NEOGA</name>
<dbReference type="RefSeq" id="WP_151046081.1">
    <property type="nucleotide sequence ID" value="NZ_VZUL01000002.1"/>
</dbReference>
<dbReference type="Gene3D" id="2.120.10.30">
    <property type="entry name" value="TolB, C-terminal domain"/>
    <property type="match status" value="1"/>
</dbReference>
<evidence type="ECO:0000313" key="3">
    <source>
        <dbReference type="Proteomes" id="UP000386575"/>
    </source>
</evidence>